<evidence type="ECO:0000313" key="3">
    <source>
        <dbReference type="Proteomes" id="UP001619887"/>
    </source>
</evidence>
<name>A0ABD2G2D9_PAGBO</name>
<organism evidence="2 3">
    <name type="scientific">Pagothenia borchgrevinki</name>
    <name type="common">Bald rockcod</name>
    <name type="synonym">Trematomus borchgrevinki</name>
    <dbReference type="NCBI Taxonomy" id="8213"/>
    <lineage>
        <taxon>Eukaryota</taxon>
        <taxon>Metazoa</taxon>
        <taxon>Chordata</taxon>
        <taxon>Craniata</taxon>
        <taxon>Vertebrata</taxon>
        <taxon>Euteleostomi</taxon>
        <taxon>Actinopterygii</taxon>
        <taxon>Neopterygii</taxon>
        <taxon>Teleostei</taxon>
        <taxon>Neoteleostei</taxon>
        <taxon>Acanthomorphata</taxon>
        <taxon>Eupercaria</taxon>
        <taxon>Perciformes</taxon>
        <taxon>Notothenioidei</taxon>
        <taxon>Nototheniidae</taxon>
        <taxon>Pagothenia</taxon>
    </lineage>
</organism>
<proteinExistence type="predicted"/>
<gene>
    <name evidence="2" type="ORF">OYC64_021995</name>
</gene>
<evidence type="ECO:0000256" key="1">
    <source>
        <dbReference type="SAM" id="MobiDB-lite"/>
    </source>
</evidence>
<sequence length="33" mass="3768">MDVRRRINDAARCHTTSNTQSREAAEQISPEHS</sequence>
<dbReference type="AlphaFoldDB" id="A0ABD2G2D9"/>
<protein>
    <submittedName>
        <fullName evidence="2">Uncharacterized protein</fullName>
    </submittedName>
</protein>
<dbReference type="EMBL" id="JBIYXZ010002084">
    <property type="protein sequence ID" value="KAL3047947.1"/>
    <property type="molecule type" value="Genomic_DNA"/>
</dbReference>
<evidence type="ECO:0000313" key="2">
    <source>
        <dbReference type="EMBL" id="KAL3047947.1"/>
    </source>
</evidence>
<dbReference type="Proteomes" id="UP001619887">
    <property type="component" value="Unassembled WGS sequence"/>
</dbReference>
<accession>A0ABD2G2D9</accession>
<keyword evidence="3" id="KW-1185">Reference proteome</keyword>
<reference evidence="2 3" key="1">
    <citation type="journal article" date="2022" name="G3 (Bethesda)">
        <title>Evaluating Illumina-, Nanopore-, and PacBio-based genome assembly strategies with the bald notothen, Trematomus borchgrevinki.</title>
        <authorList>
            <person name="Rayamajhi N."/>
            <person name="Cheng C.C."/>
            <person name="Catchen J.M."/>
        </authorList>
    </citation>
    <scope>NUCLEOTIDE SEQUENCE [LARGE SCALE GENOMIC DNA]</scope>
    <source>
        <strain evidence="2">AGRC-2024</strain>
    </source>
</reference>
<feature type="compositionally biased region" description="Basic and acidic residues" evidence="1">
    <location>
        <begin position="23"/>
        <end position="33"/>
    </location>
</feature>
<feature type="region of interest" description="Disordered" evidence="1">
    <location>
        <begin position="1"/>
        <end position="33"/>
    </location>
</feature>
<comment type="caution">
    <text evidence="2">The sequence shown here is derived from an EMBL/GenBank/DDBJ whole genome shotgun (WGS) entry which is preliminary data.</text>
</comment>
<feature type="compositionally biased region" description="Basic and acidic residues" evidence="1">
    <location>
        <begin position="1"/>
        <end position="12"/>
    </location>
</feature>
<reference evidence="2 3" key="2">
    <citation type="journal article" date="2024" name="G3 (Bethesda)">
        <title>The genome of the cryopelagic Antarctic bald notothen, Trematomus borchgrevinki.</title>
        <authorList>
            <person name="Rayamajhi N."/>
            <person name="Rivera-Colon A.G."/>
            <person name="Minhas B.F."/>
            <person name="Cheng C.C."/>
            <person name="Catchen J.M."/>
        </authorList>
    </citation>
    <scope>NUCLEOTIDE SEQUENCE [LARGE SCALE GENOMIC DNA]</scope>
    <source>
        <strain evidence="2">AGRC-2024</strain>
    </source>
</reference>